<evidence type="ECO:0000313" key="2">
    <source>
        <dbReference type="EMBL" id="NIJ59334.1"/>
    </source>
</evidence>
<comment type="caution">
    <text evidence="2">The sequence shown here is derived from an EMBL/GenBank/DDBJ whole genome shotgun (WGS) entry which is preliminary data.</text>
</comment>
<organism evidence="2 3">
    <name type="scientific">Pseudochelatococcus lubricantis</name>
    <dbReference type="NCBI Taxonomy" id="1538102"/>
    <lineage>
        <taxon>Bacteria</taxon>
        <taxon>Pseudomonadati</taxon>
        <taxon>Pseudomonadota</taxon>
        <taxon>Alphaproteobacteria</taxon>
        <taxon>Hyphomicrobiales</taxon>
        <taxon>Chelatococcaceae</taxon>
        <taxon>Pseudochelatococcus</taxon>
    </lineage>
</organism>
<reference evidence="2 3" key="1">
    <citation type="submission" date="2020-03" db="EMBL/GenBank/DDBJ databases">
        <title>Genomic Encyclopedia of Type Strains, Phase IV (KMG-IV): sequencing the most valuable type-strain genomes for metagenomic binning, comparative biology and taxonomic classification.</title>
        <authorList>
            <person name="Goeker M."/>
        </authorList>
    </citation>
    <scope>NUCLEOTIDE SEQUENCE [LARGE SCALE GENOMIC DNA]</scope>
    <source>
        <strain evidence="2 3">DSM 103870</strain>
    </source>
</reference>
<proteinExistence type="predicted"/>
<feature type="transmembrane region" description="Helical" evidence="1">
    <location>
        <begin position="237"/>
        <end position="258"/>
    </location>
</feature>
<dbReference type="Proteomes" id="UP001429580">
    <property type="component" value="Unassembled WGS sequence"/>
</dbReference>
<sequence length="315" mass="32072">MTRISLIGAGAGLVSALLFGVVATLSPLGLLLSYVAPLPVLIAALGWNHRAGLVASAVGAVVSAIVLAPAAGAVFAVAVGLPAWWLAYLALLGRPDSAGRIEWYPLGRILVWVAATAALITLIGAIALGPSYETYRNSLEELIRALAGAELSTTLPDDADTEQFVRLVATAVPAVAAMTFVFMLVINLWLAAFTVRVSGRLPRPWPSLPDTLMPRTSLAIAGGAVAAAAVLPGYAGLTAIAVLGGFAAAFALQGLAAIHAATRGNRARPALLALLYLSLLLLSVWIIVILAGAGAAAVALKARPGRAPQPPGNPN</sequence>
<evidence type="ECO:0008006" key="4">
    <source>
        <dbReference type="Google" id="ProtNLM"/>
    </source>
</evidence>
<protein>
    <recommendedName>
        <fullName evidence="4">DUF2232 domain-containing protein</fullName>
    </recommendedName>
</protein>
<dbReference type="Pfam" id="PF09991">
    <property type="entry name" value="DUF2232"/>
    <property type="match status" value="1"/>
</dbReference>
<keyword evidence="1" id="KW-1133">Transmembrane helix</keyword>
<feature type="transmembrane region" description="Helical" evidence="1">
    <location>
        <begin position="164"/>
        <end position="191"/>
    </location>
</feature>
<feature type="transmembrane region" description="Helical" evidence="1">
    <location>
        <begin position="109"/>
        <end position="129"/>
    </location>
</feature>
<dbReference type="RefSeq" id="WP_166954540.1">
    <property type="nucleotide sequence ID" value="NZ_JAASQI010000008.1"/>
</dbReference>
<keyword evidence="1" id="KW-0812">Transmembrane</keyword>
<feature type="transmembrane region" description="Helical" evidence="1">
    <location>
        <begin position="55"/>
        <end position="88"/>
    </location>
</feature>
<evidence type="ECO:0000256" key="1">
    <source>
        <dbReference type="SAM" id="Phobius"/>
    </source>
</evidence>
<keyword evidence="3" id="KW-1185">Reference proteome</keyword>
<dbReference type="InterPro" id="IPR018710">
    <property type="entry name" value="DUF2232"/>
</dbReference>
<name>A0ABX0V5G5_9HYPH</name>
<feature type="transmembrane region" description="Helical" evidence="1">
    <location>
        <begin position="12"/>
        <end position="35"/>
    </location>
</feature>
<dbReference type="EMBL" id="JAASQI010000008">
    <property type="protein sequence ID" value="NIJ59334.1"/>
    <property type="molecule type" value="Genomic_DNA"/>
</dbReference>
<feature type="transmembrane region" description="Helical" evidence="1">
    <location>
        <begin position="212"/>
        <end position="231"/>
    </location>
</feature>
<evidence type="ECO:0000313" key="3">
    <source>
        <dbReference type="Proteomes" id="UP001429580"/>
    </source>
</evidence>
<keyword evidence="1" id="KW-0472">Membrane</keyword>
<feature type="transmembrane region" description="Helical" evidence="1">
    <location>
        <begin position="270"/>
        <end position="300"/>
    </location>
</feature>
<gene>
    <name evidence="2" type="ORF">FHS82_003189</name>
</gene>
<accession>A0ABX0V5G5</accession>